<feature type="transmembrane region" description="Helical" evidence="2">
    <location>
        <begin position="425"/>
        <end position="445"/>
    </location>
</feature>
<evidence type="ECO:0000313" key="4">
    <source>
        <dbReference type="Proteomes" id="UP000310158"/>
    </source>
</evidence>
<name>A0A4S4ME86_9AGAM</name>
<evidence type="ECO:0000313" key="3">
    <source>
        <dbReference type="EMBL" id="THH21410.1"/>
    </source>
</evidence>
<feature type="region of interest" description="Disordered" evidence="1">
    <location>
        <begin position="1"/>
        <end position="31"/>
    </location>
</feature>
<dbReference type="EMBL" id="SGPL01000003">
    <property type="protein sequence ID" value="THH21410.1"/>
    <property type="molecule type" value="Genomic_DNA"/>
</dbReference>
<accession>A0A4S4ME86</accession>
<sequence length="446" mass="48202">MPLESINTTSQPSSPRSSALPSPPDSPDSISSFPSLSSSFFFSSAAASPPHSHSHLDQDRGSTHSLIIPSLTLPSALRPPTPYGKTLGEVRLLILGGEISGSSSLSSMLLESNEDVVDVGMSEPTENGFVQRASTDWIEHRDAHGLEKFEPSNNIEILELPGYNLNLDLDSVVQSIRSIVHGPFDDIARVIDPHCSPSTLLSNLIASPSTPLYTALIVFTPTLSPRDRTIVEALSADIPIIILPPLPSQICPQLRLSSFHPVSALALCAGLFRSPEKLTLVRTEAADRFLRWREVERAVRTVHQARSTVLANQSPTPSHHISGTDPNLSYFTDVGETRDVDAKGDRWNKANWEAEWDSTLSRDVARRLREYTITSAPPALSHSSPSSSCIPAAFDPLHLPSLLVFSLSLFAPLKERIAQVQVTGGRLGFLIVGTLCAGIGIGLALR</sequence>
<keyword evidence="2" id="KW-1133">Transmembrane helix</keyword>
<dbReference type="OrthoDB" id="3350156at2759"/>
<keyword evidence="4" id="KW-1185">Reference proteome</keyword>
<gene>
    <name evidence="3" type="ORF">EW146_g127</name>
</gene>
<reference evidence="3 4" key="1">
    <citation type="submission" date="2019-02" db="EMBL/GenBank/DDBJ databases">
        <title>Genome sequencing of the rare red list fungi Bondarzewia mesenterica.</title>
        <authorList>
            <person name="Buettner E."/>
            <person name="Kellner H."/>
        </authorList>
    </citation>
    <scope>NUCLEOTIDE SEQUENCE [LARGE SCALE GENOMIC DNA]</scope>
    <source>
        <strain evidence="3 4">DSM 108281</strain>
    </source>
</reference>
<protein>
    <recommendedName>
        <fullName evidence="5">Septin-type G domain-containing protein</fullName>
    </recommendedName>
</protein>
<keyword evidence="2" id="KW-0812">Transmembrane</keyword>
<dbReference type="AlphaFoldDB" id="A0A4S4ME86"/>
<organism evidence="3 4">
    <name type="scientific">Bondarzewia mesenterica</name>
    <dbReference type="NCBI Taxonomy" id="1095465"/>
    <lineage>
        <taxon>Eukaryota</taxon>
        <taxon>Fungi</taxon>
        <taxon>Dikarya</taxon>
        <taxon>Basidiomycota</taxon>
        <taxon>Agaricomycotina</taxon>
        <taxon>Agaricomycetes</taxon>
        <taxon>Russulales</taxon>
        <taxon>Bondarzewiaceae</taxon>
        <taxon>Bondarzewia</taxon>
    </lineage>
</organism>
<feature type="compositionally biased region" description="Polar residues" evidence="1">
    <location>
        <begin position="1"/>
        <end position="11"/>
    </location>
</feature>
<evidence type="ECO:0000256" key="2">
    <source>
        <dbReference type="SAM" id="Phobius"/>
    </source>
</evidence>
<keyword evidence="2" id="KW-0472">Membrane</keyword>
<evidence type="ECO:0000256" key="1">
    <source>
        <dbReference type="SAM" id="MobiDB-lite"/>
    </source>
</evidence>
<proteinExistence type="predicted"/>
<dbReference type="Proteomes" id="UP000310158">
    <property type="component" value="Unassembled WGS sequence"/>
</dbReference>
<comment type="caution">
    <text evidence="3">The sequence shown here is derived from an EMBL/GenBank/DDBJ whole genome shotgun (WGS) entry which is preliminary data.</text>
</comment>
<evidence type="ECO:0008006" key="5">
    <source>
        <dbReference type="Google" id="ProtNLM"/>
    </source>
</evidence>